<sequence length="91" mass="10765">RPPYSMYQLIAVAIYSHPLKRARASEIRKLLGERFPYFVENKKELGETLKHALSSYELFHRVERASGDKERGCQWELDVRTNPCGRRTRTR</sequence>
<feature type="non-terminal residue" evidence="4">
    <location>
        <position position="91"/>
    </location>
</feature>
<dbReference type="GO" id="GO:0009653">
    <property type="term" value="P:anatomical structure morphogenesis"/>
    <property type="evidence" value="ECO:0007669"/>
    <property type="project" value="TreeGrafter"/>
</dbReference>
<dbReference type="PANTHER" id="PTHR11829:SF343">
    <property type="entry name" value="FORK-HEAD DOMAIN-CONTAINING PROTEIN"/>
    <property type="match status" value="1"/>
</dbReference>
<keyword evidence="1 2" id="KW-0238">DNA-binding</keyword>
<dbReference type="InterPro" id="IPR001766">
    <property type="entry name" value="Fork_head_dom"/>
</dbReference>
<dbReference type="AlphaFoldDB" id="A0A0D7AYE4"/>
<dbReference type="PANTHER" id="PTHR11829">
    <property type="entry name" value="FORKHEAD BOX PROTEIN"/>
    <property type="match status" value="1"/>
</dbReference>
<evidence type="ECO:0000313" key="5">
    <source>
        <dbReference type="Proteomes" id="UP000054007"/>
    </source>
</evidence>
<dbReference type="GO" id="GO:0000981">
    <property type="term" value="F:DNA-binding transcription factor activity, RNA polymerase II-specific"/>
    <property type="evidence" value="ECO:0007669"/>
    <property type="project" value="TreeGrafter"/>
</dbReference>
<dbReference type="Pfam" id="PF00250">
    <property type="entry name" value="Forkhead"/>
    <property type="match status" value="1"/>
</dbReference>
<evidence type="ECO:0000256" key="1">
    <source>
        <dbReference type="ARBA" id="ARBA00023125"/>
    </source>
</evidence>
<keyword evidence="5" id="KW-1185">Reference proteome</keyword>
<feature type="non-terminal residue" evidence="4">
    <location>
        <position position="1"/>
    </location>
</feature>
<dbReference type="PRINTS" id="PR00053">
    <property type="entry name" value="FORKHEAD"/>
</dbReference>
<reference evidence="4 5" key="1">
    <citation type="journal article" date="2015" name="Fungal Genet. Biol.">
        <title>Evolution of novel wood decay mechanisms in Agaricales revealed by the genome sequences of Fistulina hepatica and Cylindrobasidium torrendii.</title>
        <authorList>
            <person name="Floudas D."/>
            <person name="Held B.W."/>
            <person name="Riley R."/>
            <person name="Nagy L.G."/>
            <person name="Koehler G."/>
            <person name="Ransdell A.S."/>
            <person name="Younus H."/>
            <person name="Chow J."/>
            <person name="Chiniquy J."/>
            <person name="Lipzen A."/>
            <person name="Tritt A."/>
            <person name="Sun H."/>
            <person name="Haridas S."/>
            <person name="LaButti K."/>
            <person name="Ohm R.A."/>
            <person name="Kues U."/>
            <person name="Blanchette R.A."/>
            <person name="Grigoriev I.V."/>
            <person name="Minto R.E."/>
            <person name="Hibbett D.S."/>
        </authorList>
    </citation>
    <scope>NUCLEOTIDE SEQUENCE [LARGE SCALE GENOMIC DNA]</scope>
    <source>
        <strain evidence="4 5">FP15055 ss-10</strain>
    </source>
</reference>
<dbReference type="GO" id="GO:0000978">
    <property type="term" value="F:RNA polymerase II cis-regulatory region sequence-specific DNA binding"/>
    <property type="evidence" value="ECO:0007669"/>
    <property type="project" value="TreeGrafter"/>
</dbReference>
<dbReference type="SUPFAM" id="SSF46785">
    <property type="entry name" value="Winged helix' DNA-binding domain"/>
    <property type="match status" value="1"/>
</dbReference>
<evidence type="ECO:0000259" key="3">
    <source>
        <dbReference type="PROSITE" id="PS50039"/>
    </source>
</evidence>
<accession>A0A0D7AYE4</accession>
<proteinExistence type="predicted"/>
<dbReference type="Proteomes" id="UP000054007">
    <property type="component" value="Unassembled WGS sequence"/>
</dbReference>
<dbReference type="Gene3D" id="1.10.10.10">
    <property type="entry name" value="Winged helix-like DNA-binding domain superfamily/Winged helix DNA-binding domain"/>
    <property type="match status" value="1"/>
</dbReference>
<dbReference type="STRING" id="1314674.A0A0D7AYE4"/>
<keyword evidence="2" id="KW-0539">Nucleus</keyword>
<comment type="subcellular location">
    <subcellularLocation>
        <location evidence="2">Nucleus</location>
    </subcellularLocation>
</comment>
<dbReference type="InterPro" id="IPR036390">
    <property type="entry name" value="WH_DNA-bd_sf"/>
</dbReference>
<dbReference type="SMART" id="SM00339">
    <property type="entry name" value="FH"/>
    <property type="match status" value="1"/>
</dbReference>
<dbReference type="InterPro" id="IPR036388">
    <property type="entry name" value="WH-like_DNA-bd_sf"/>
</dbReference>
<dbReference type="InterPro" id="IPR050211">
    <property type="entry name" value="FOX_domain-containing"/>
</dbReference>
<evidence type="ECO:0000256" key="2">
    <source>
        <dbReference type="PROSITE-ProRule" id="PRU00089"/>
    </source>
</evidence>
<feature type="DNA-binding region" description="Fork-head" evidence="2">
    <location>
        <begin position="1"/>
        <end position="78"/>
    </location>
</feature>
<organism evidence="4 5">
    <name type="scientific">Cylindrobasidium torrendii FP15055 ss-10</name>
    <dbReference type="NCBI Taxonomy" id="1314674"/>
    <lineage>
        <taxon>Eukaryota</taxon>
        <taxon>Fungi</taxon>
        <taxon>Dikarya</taxon>
        <taxon>Basidiomycota</taxon>
        <taxon>Agaricomycotina</taxon>
        <taxon>Agaricomycetes</taxon>
        <taxon>Agaricomycetidae</taxon>
        <taxon>Agaricales</taxon>
        <taxon>Marasmiineae</taxon>
        <taxon>Physalacriaceae</taxon>
        <taxon>Cylindrobasidium</taxon>
    </lineage>
</organism>
<dbReference type="OrthoDB" id="5954824at2759"/>
<gene>
    <name evidence="4" type="ORF">CYLTODRAFT_338418</name>
</gene>
<dbReference type="GO" id="GO:0005634">
    <property type="term" value="C:nucleus"/>
    <property type="evidence" value="ECO:0007669"/>
    <property type="project" value="UniProtKB-SubCell"/>
</dbReference>
<evidence type="ECO:0000313" key="4">
    <source>
        <dbReference type="EMBL" id="KIY63005.1"/>
    </source>
</evidence>
<dbReference type="EMBL" id="KN880729">
    <property type="protein sequence ID" value="KIY63005.1"/>
    <property type="molecule type" value="Genomic_DNA"/>
</dbReference>
<dbReference type="PROSITE" id="PS50039">
    <property type="entry name" value="FORK_HEAD_3"/>
    <property type="match status" value="1"/>
</dbReference>
<feature type="domain" description="Fork-head" evidence="3">
    <location>
        <begin position="1"/>
        <end position="78"/>
    </location>
</feature>
<protein>
    <submittedName>
        <fullName evidence="4">Winged helix DNA-binding domain-containing protein</fullName>
    </submittedName>
</protein>
<dbReference type="GO" id="GO:0030154">
    <property type="term" value="P:cell differentiation"/>
    <property type="evidence" value="ECO:0007669"/>
    <property type="project" value="TreeGrafter"/>
</dbReference>
<name>A0A0D7AYE4_9AGAR</name>